<name>A0A1C7MTS6_GRIFR</name>
<dbReference type="AlphaFoldDB" id="A0A1C7MTS6"/>
<accession>A0A1C7MTS6</accession>
<evidence type="ECO:0000256" key="1">
    <source>
        <dbReference type="SAM" id="MobiDB-lite"/>
    </source>
</evidence>
<dbReference type="Proteomes" id="UP000092993">
    <property type="component" value="Unassembled WGS sequence"/>
</dbReference>
<comment type="caution">
    <text evidence="2">The sequence shown here is derived from an EMBL/GenBank/DDBJ whole genome shotgun (WGS) entry which is preliminary data.</text>
</comment>
<dbReference type="EMBL" id="LUGG01000001">
    <property type="protein sequence ID" value="OBZ79786.1"/>
    <property type="molecule type" value="Genomic_DNA"/>
</dbReference>
<evidence type="ECO:0000313" key="3">
    <source>
        <dbReference type="Proteomes" id="UP000092993"/>
    </source>
</evidence>
<dbReference type="OrthoDB" id="433924at2759"/>
<keyword evidence="3" id="KW-1185">Reference proteome</keyword>
<dbReference type="OMA" id="IHHESEK"/>
<dbReference type="STRING" id="5627.A0A1C7MTS6"/>
<feature type="region of interest" description="Disordered" evidence="1">
    <location>
        <begin position="91"/>
        <end position="119"/>
    </location>
</feature>
<evidence type="ECO:0000313" key="2">
    <source>
        <dbReference type="EMBL" id="OBZ79786.1"/>
    </source>
</evidence>
<proteinExistence type="predicted"/>
<feature type="compositionally biased region" description="Basic and acidic residues" evidence="1">
    <location>
        <begin position="107"/>
        <end position="119"/>
    </location>
</feature>
<sequence length="588" mass="66359">MSPTLFSLQFPRIANGPLSIRRVISLGVRDASSPTVRDTLPRRLHSVNNITSIPSAADEFLSTIMRLPAPMSEDVMEDIVEGVVTRPAASKQARASVGRQNSEEMEVDGRTVRDPTDPRPHGLQFKICLSSADSIRLAAFHETADLPLFLGACAPVQQFAKLAPEEDQDTDAFNQIAIHMKQRSFFTYAHLYLDETAVALLIVFSPGSEDVCKLLRVPLEVMDGVTLTAALVPWELTAKEFWGLDWRVRSSSTEGILDTALEDTIRNAGRKLTDKRAYYQGLHILGFPKTLHDFMSTSKQTFCIWCSAVDSTQKDPKDPGYETWLLRQILSVYNGRDVGYKADVRVIFVHVGALSTFHKLPALAERRLKRPDIRYMTYGTHESVPRNRWGIREIYPFGGVITFTPSAILQESFSIFKFIRKVEKHPLWDCYVLPSVVAMVAKLTCQGEHPLTLYDRGEFVFDELLQLIEEGSISLVQAPPLDSVRDDKPWIGEALKMSCLDARGILDECIKIAVQQYRDISEADLPLAIEQQIARDIGSMQLQPAIMDKYRRFVVIKGRADRHFKEDKDGYESADLSSFDFRDDFYKA</sequence>
<organism evidence="2 3">
    <name type="scientific">Grifola frondosa</name>
    <name type="common">Maitake</name>
    <name type="synonym">Polyporus frondosus</name>
    <dbReference type="NCBI Taxonomy" id="5627"/>
    <lineage>
        <taxon>Eukaryota</taxon>
        <taxon>Fungi</taxon>
        <taxon>Dikarya</taxon>
        <taxon>Basidiomycota</taxon>
        <taxon>Agaricomycotina</taxon>
        <taxon>Agaricomycetes</taxon>
        <taxon>Polyporales</taxon>
        <taxon>Grifolaceae</taxon>
        <taxon>Grifola</taxon>
    </lineage>
</organism>
<protein>
    <submittedName>
        <fullName evidence="2">Uncharacterized protein</fullName>
    </submittedName>
</protein>
<gene>
    <name evidence="2" type="ORF">A0H81_00527</name>
</gene>
<reference evidence="2 3" key="1">
    <citation type="submission" date="2016-03" db="EMBL/GenBank/DDBJ databases">
        <title>Whole genome sequencing of Grifola frondosa 9006-11.</title>
        <authorList>
            <person name="Min B."/>
            <person name="Park H."/>
            <person name="Kim J.-G."/>
            <person name="Cho H."/>
            <person name="Oh Y.-L."/>
            <person name="Kong W.-S."/>
            <person name="Choi I.-G."/>
        </authorList>
    </citation>
    <scope>NUCLEOTIDE SEQUENCE [LARGE SCALE GENOMIC DNA]</scope>
    <source>
        <strain evidence="2 3">9006-11</strain>
    </source>
</reference>